<feature type="compositionally biased region" description="Polar residues" evidence="1">
    <location>
        <begin position="89"/>
        <end position="100"/>
    </location>
</feature>
<accession>A0ABQ8LG62</accession>
<evidence type="ECO:0000313" key="3">
    <source>
        <dbReference type="Proteomes" id="UP000830375"/>
    </source>
</evidence>
<evidence type="ECO:0000256" key="1">
    <source>
        <dbReference type="SAM" id="MobiDB-lite"/>
    </source>
</evidence>
<dbReference type="Proteomes" id="UP000830375">
    <property type="component" value="Unassembled WGS sequence"/>
</dbReference>
<reference evidence="2 3" key="1">
    <citation type="submission" date="2022-01" db="EMBL/GenBank/DDBJ databases">
        <title>A high-quality chromosome-level genome assembly of rohu carp, Labeo rohita.</title>
        <authorList>
            <person name="Arick M.A. II"/>
            <person name="Hsu C.-Y."/>
            <person name="Magbanua Z."/>
            <person name="Pechanova O."/>
            <person name="Grover C."/>
            <person name="Miller E."/>
            <person name="Thrash A."/>
            <person name="Ezzel L."/>
            <person name="Alam S."/>
            <person name="Benzie J."/>
            <person name="Hamilton M."/>
            <person name="Karsi A."/>
            <person name="Lawrence M.L."/>
            <person name="Peterson D.G."/>
        </authorList>
    </citation>
    <scope>NUCLEOTIDE SEQUENCE [LARGE SCALE GENOMIC DNA]</scope>
    <source>
        <strain evidence="3">BAU-BD-2019</strain>
        <tissue evidence="2">Blood</tissue>
    </source>
</reference>
<evidence type="ECO:0000313" key="2">
    <source>
        <dbReference type="EMBL" id="KAI2649395.1"/>
    </source>
</evidence>
<keyword evidence="3" id="KW-1185">Reference proteome</keyword>
<proteinExistence type="predicted"/>
<comment type="caution">
    <text evidence="2">The sequence shown here is derived from an EMBL/GenBank/DDBJ whole genome shotgun (WGS) entry which is preliminary data.</text>
</comment>
<protein>
    <submittedName>
        <fullName evidence="2">Uncharacterized protein</fullName>
    </submittedName>
</protein>
<gene>
    <name evidence="2" type="ORF">H4Q32_015343</name>
</gene>
<name>A0ABQ8LG62_LABRO</name>
<feature type="region of interest" description="Disordered" evidence="1">
    <location>
        <begin position="82"/>
        <end position="105"/>
    </location>
</feature>
<organism evidence="2 3">
    <name type="scientific">Labeo rohita</name>
    <name type="common">Indian major carp</name>
    <name type="synonym">Cyprinus rohita</name>
    <dbReference type="NCBI Taxonomy" id="84645"/>
    <lineage>
        <taxon>Eukaryota</taxon>
        <taxon>Metazoa</taxon>
        <taxon>Chordata</taxon>
        <taxon>Craniata</taxon>
        <taxon>Vertebrata</taxon>
        <taxon>Euteleostomi</taxon>
        <taxon>Actinopterygii</taxon>
        <taxon>Neopterygii</taxon>
        <taxon>Teleostei</taxon>
        <taxon>Ostariophysi</taxon>
        <taxon>Cypriniformes</taxon>
        <taxon>Cyprinidae</taxon>
        <taxon>Labeoninae</taxon>
        <taxon>Labeonini</taxon>
        <taxon>Labeo</taxon>
    </lineage>
</organism>
<dbReference type="EMBL" id="JACTAM010000023">
    <property type="protein sequence ID" value="KAI2649395.1"/>
    <property type="molecule type" value="Genomic_DNA"/>
</dbReference>
<sequence>MLKPAPTTKTSLSYKLRPSLRLLVSGWHYNEYYWVELETVWLCVTNGTDSVWSVRDQLSEQRSRDTRDSELSLTLLCSTDAQDSVCDSHGSSDQTPTESLGSDCDAGEQQMLQTPLNMCSVKLLDCTKMKMKRETTAEEQQGHDDDNDFIPSATPYKTGLSAIVTLSGLPFASLVALSVDAVAWLNYWTLGLLHLPKPLS</sequence>